<organism evidence="1">
    <name type="scientific">Spironucleus salmonicida</name>
    <dbReference type="NCBI Taxonomy" id="348837"/>
    <lineage>
        <taxon>Eukaryota</taxon>
        <taxon>Metamonada</taxon>
        <taxon>Diplomonadida</taxon>
        <taxon>Hexamitidae</taxon>
        <taxon>Hexamitinae</taxon>
        <taxon>Spironucleus</taxon>
    </lineage>
</organism>
<reference evidence="2" key="2">
    <citation type="submission" date="2020-12" db="EMBL/GenBank/DDBJ databases">
        <title>New Spironucleus salmonicida genome in near-complete chromosomes.</title>
        <authorList>
            <person name="Xu F."/>
            <person name="Kurt Z."/>
            <person name="Jimenez-Gonzalez A."/>
            <person name="Astvaldsson A."/>
            <person name="Andersson J.O."/>
            <person name="Svard S.G."/>
        </authorList>
    </citation>
    <scope>NUCLEOTIDE SEQUENCE</scope>
    <source>
        <strain evidence="2">ATCC 50377</strain>
    </source>
</reference>
<dbReference type="EMBL" id="KI546115">
    <property type="protein sequence ID" value="EST44514.1"/>
    <property type="molecule type" value="Genomic_DNA"/>
</dbReference>
<keyword evidence="3" id="KW-1185">Reference proteome</keyword>
<dbReference type="VEuPathDB" id="GiardiaDB:SS50377_24636"/>
<evidence type="ECO:0000313" key="2">
    <source>
        <dbReference type="EMBL" id="KAH0572525.1"/>
    </source>
</evidence>
<dbReference type="EMBL" id="AUWU02000005">
    <property type="protein sequence ID" value="KAH0572525.1"/>
    <property type="molecule type" value="Genomic_DNA"/>
</dbReference>
<gene>
    <name evidence="1" type="ORF">SS50377_15511</name>
    <name evidence="2" type="ORF">SS50377_24636</name>
</gene>
<reference evidence="1 2" key="1">
    <citation type="journal article" date="2014" name="PLoS Genet.">
        <title>The Genome of Spironucleus salmonicida Highlights a Fish Pathogen Adapted to Fluctuating Environments.</title>
        <authorList>
            <person name="Xu F."/>
            <person name="Jerlstrom-Hultqvist J."/>
            <person name="Einarsson E."/>
            <person name="Astvaldsson A."/>
            <person name="Svard S.G."/>
            <person name="Andersson J.O."/>
        </authorList>
    </citation>
    <scope>NUCLEOTIDE SEQUENCE</scope>
    <source>
        <strain evidence="2">ATCC 50377</strain>
    </source>
</reference>
<evidence type="ECO:0000313" key="1">
    <source>
        <dbReference type="EMBL" id="EST44514.1"/>
    </source>
</evidence>
<dbReference type="Proteomes" id="UP000018208">
    <property type="component" value="Unassembled WGS sequence"/>
</dbReference>
<sequence length="625" mass="72882">MSNKQFPSFNPDAISEVLDYFNMLQFQMQKELPEELARDFDRAVSGQILSTTNYTLQKEDPLFQPLLIFQNQLNQAISRHGVSTASKPLWERYLSILLFAASPRVKDSIDQAKQAVLRVHQLVPFSSPITTDIRDQTLEIDEESNSYTSQYETLHAQLQTANKNQKLHIFQQIFALEQQLTQAKSEIYPQRYIASRFQYQFEISLYRTNFNEILTADIALRCASFQFTPIRNLAQIITRTSLEKMFEIEVTNLNESSKREIAVGVIQRGNMVKESQLLKIVLSEILTNSLRSDVAEIVLSDMAGEVFNTFSDEKTIVEGDQIEKIDQQRETTILYLLGWFLAHGKFQSSMEIVRQCWGISNCEFWEKCFQVVRSSNIQILEQIFTKERIEFLCNKFSYSQKLMAQLYYRFGDAEKKEIIYQYIAQYHESRQNYLEYLFFQQCGFVVQKPDCIFMGKFTDFCTYPALFEEINKGDYYQIKKDHQNGFRLNEIDLDCHIFESDSKSSFRVYPDHIQGTSLFECLTSIDNEFFKPFSFTGLTNIVKEVQFIQTEVKSEFADMKLPPSTPRAVANLLDRTKKVWSEPKERSCWKQLVFPWQQVIENIITAPTVQRIVSAEAFQPIGSDQ</sequence>
<name>V6LUM9_9EUKA</name>
<proteinExistence type="predicted"/>
<protein>
    <submittedName>
        <fullName evidence="1">Uncharacterized protein</fullName>
    </submittedName>
</protein>
<accession>V6LUM9</accession>
<dbReference type="AlphaFoldDB" id="V6LUM9"/>
<evidence type="ECO:0000313" key="3">
    <source>
        <dbReference type="Proteomes" id="UP000018208"/>
    </source>
</evidence>